<gene>
    <name evidence="2" type="ORF">L211DRAFT_849515</name>
</gene>
<organism evidence="2 3">
    <name type="scientific">Terfezia boudieri ATCC MYA-4762</name>
    <dbReference type="NCBI Taxonomy" id="1051890"/>
    <lineage>
        <taxon>Eukaryota</taxon>
        <taxon>Fungi</taxon>
        <taxon>Dikarya</taxon>
        <taxon>Ascomycota</taxon>
        <taxon>Pezizomycotina</taxon>
        <taxon>Pezizomycetes</taxon>
        <taxon>Pezizales</taxon>
        <taxon>Pezizaceae</taxon>
        <taxon>Terfezia</taxon>
    </lineage>
</organism>
<dbReference type="AlphaFoldDB" id="A0A3N4LLX5"/>
<dbReference type="InParanoid" id="A0A3N4LLX5"/>
<proteinExistence type="predicted"/>
<protein>
    <submittedName>
        <fullName evidence="2">Uncharacterized protein</fullName>
    </submittedName>
</protein>
<accession>A0A3N4LLX5</accession>
<feature type="region of interest" description="Disordered" evidence="1">
    <location>
        <begin position="56"/>
        <end position="76"/>
    </location>
</feature>
<sequence length="197" mass="22638">MSCLDVTCENSVQREWGSPPHIPPAHRSSIVLQQYKFRVVTMLFSSCLQHTNIENESYERTSSGNDGSKGGNNNELRRKSKRQFPACLGWDAQISSSDSQNTLLEWRSPSASLQLIELSDSISAADYTEMWISLPKYLERYDRISDIHMTSMSLENRKRNHQKRFRRSLGYRMGRSIWGTFACGIKRRLVVAPRKGC</sequence>
<reference evidence="2 3" key="1">
    <citation type="journal article" date="2018" name="Nat. Ecol. Evol.">
        <title>Pezizomycetes genomes reveal the molecular basis of ectomycorrhizal truffle lifestyle.</title>
        <authorList>
            <person name="Murat C."/>
            <person name="Payen T."/>
            <person name="Noel B."/>
            <person name="Kuo A."/>
            <person name="Morin E."/>
            <person name="Chen J."/>
            <person name="Kohler A."/>
            <person name="Krizsan K."/>
            <person name="Balestrini R."/>
            <person name="Da Silva C."/>
            <person name="Montanini B."/>
            <person name="Hainaut M."/>
            <person name="Levati E."/>
            <person name="Barry K.W."/>
            <person name="Belfiori B."/>
            <person name="Cichocki N."/>
            <person name="Clum A."/>
            <person name="Dockter R.B."/>
            <person name="Fauchery L."/>
            <person name="Guy J."/>
            <person name="Iotti M."/>
            <person name="Le Tacon F."/>
            <person name="Lindquist E.A."/>
            <person name="Lipzen A."/>
            <person name="Malagnac F."/>
            <person name="Mello A."/>
            <person name="Molinier V."/>
            <person name="Miyauchi S."/>
            <person name="Poulain J."/>
            <person name="Riccioni C."/>
            <person name="Rubini A."/>
            <person name="Sitrit Y."/>
            <person name="Splivallo R."/>
            <person name="Traeger S."/>
            <person name="Wang M."/>
            <person name="Zifcakova L."/>
            <person name="Wipf D."/>
            <person name="Zambonelli A."/>
            <person name="Paolocci F."/>
            <person name="Nowrousian M."/>
            <person name="Ottonello S."/>
            <person name="Baldrian P."/>
            <person name="Spatafora J.W."/>
            <person name="Henrissat B."/>
            <person name="Nagy L.G."/>
            <person name="Aury J.M."/>
            <person name="Wincker P."/>
            <person name="Grigoriev I.V."/>
            <person name="Bonfante P."/>
            <person name="Martin F.M."/>
        </authorList>
    </citation>
    <scope>NUCLEOTIDE SEQUENCE [LARGE SCALE GENOMIC DNA]</scope>
    <source>
        <strain evidence="2 3">ATCC MYA-4762</strain>
    </source>
</reference>
<name>A0A3N4LLX5_9PEZI</name>
<evidence type="ECO:0000313" key="2">
    <source>
        <dbReference type="EMBL" id="RPB23917.1"/>
    </source>
</evidence>
<dbReference type="Proteomes" id="UP000267821">
    <property type="component" value="Unassembled WGS sequence"/>
</dbReference>
<feature type="compositionally biased region" description="Low complexity" evidence="1">
    <location>
        <begin position="62"/>
        <end position="74"/>
    </location>
</feature>
<evidence type="ECO:0000256" key="1">
    <source>
        <dbReference type="SAM" id="MobiDB-lite"/>
    </source>
</evidence>
<dbReference type="EMBL" id="ML121544">
    <property type="protein sequence ID" value="RPB23917.1"/>
    <property type="molecule type" value="Genomic_DNA"/>
</dbReference>
<evidence type="ECO:0000313" key="3">
    <source>
        <dbReference type="Proteomes" id="UP000267821"/>
    </source>
</evidence>
<keyword evidence="3" id="KW-1185">Reference proteome</keyword>